<dbReference type="GO" id="GO:0015385">
    <property type="term" value="F:sodium:proton antiporter activity"/>
    <property type="evidence" value="ECO:0007669"/>
    <property type="project" value="TreeGrafter"/>
</dbReference>
<feature type="transmembrane region" description="Helical" evidence="12">
    <location>
        <begin position="82"/>
        <end position="100"/>
    </location>
</feature>
<evidence type="ECO:0000256" key="7">
    <source>
        <dbReference type="ARBA" id="ARBA00022989"/>
    </source>
</evidence>
<dbReference type="Proteomes" id="UP000234505">
    <property type="component" value="Unassembled WGS sequence"/>
</dbReference>
<evidence type="ECO:0000259" key="13">
    <source>
        <dbReference type="PROSITE" id="PS50850"/>
    </source>
</evidence>
<evidence type="ECO:0000256" key="8">
    <source>
        <dbReference type="ARBA" id="ARBA00023136"/>
    </source>
</evidence>
<reference evidence="15 17" key="2">
    <citation type="submission" date="2017-11" db="EMBL/GenBank/DDBJ databases">
        <authorList>
            <person name="Han C.G."/>
        </authorList>
    </citation>
    <scope>NUCLEOTIDE SEQUENCE [LARGE SCALE GENOMIC DNA]</scope>
    <source>
        <strain evidence="15 17">A11</strain>
    </source>
</reference>
<dbReference type="PROSITE" id="PS50850">
    <property type="entry name" value="MFS"/>
    <property type="match status" value="1"/>
</dbReference>
<dbReference type="EMBL" id="PIDS01000074">
    <property type="protein sequence ID" value="PLL43484.1"/>
    <property type="molecule type" value="Genomic_DNA"/>
</dbReference>
<keyword evidence="6 12" id="KW-0812">Transmembrane</keyword>
<evidence type="ECO:0000313" key="15">
    <source>
        <dbReference type="EMBL" id="PLL43484.1"/>
    </source>
</evidence>
<dbReference type="GO" id="GO:0046677">
    <property type="term" value="P:response to antibiotic"/>
    <property type="evidence" value="ECO:0007669"/>
    <property type="project" value="UniProtKB-KW"/>
</dbReference>
<evidence type="ECO:0000313" key="17">
    <source>
        <dbReference type="Proteomes" id="UP000234505"/>
    </source>
</evidence>
<evidence type="ECO:0000256" key="4">
    <source>
        <dbReference type="ARBA" id="ARBA00022475"/>
    </source>
</evidence>
<comment type="similarity">
    <text evidence="10">Belongs to the major facilitator superfamily. MdfA family.</text>
</comment>
<name>A0A2J4RJH3_9ENTR</name>
<dbReference type="GO" id="GO:1990961">
    <property type="term" value="P:xenobiotic detoxification by transmembrane export across the plasma membrane"/>
    <property type="evidence" value="ECO:0007669"/>
    <property type="project" value="TreeGrafter"/>
</dbReference>
<keyword evidence="5" id="KW-0997">Cell inner membrane</keyword>
<dbReference type="Proteomes" id="UP000020202">
    <property type="component" value="Unassembled WGS sequence"/>
</dbReference>
<proteinExistence type="inferred from homology"/>
<evidence type="ECO:0000313" key="16">
    <source>
        <dbReference type="Proteomes" id="UP000020202"/>
    </source>
</evidence>
<feature type="transmembrane region" description="Helical" evidence="12">
    <location>
        <begin position="354"/>
        <end position="376"/>
    </location>
</feature>
<comment type="subcellular location">
    <subcellularLocation>
        <location evidence="1">Cell inner membrane</location>
        <topology evidence="1">Multi-pass membrane protein</topology>
    </subcellularLocation>
</comment>
<feature type="transmembrane region" description="Helical" evidence="12">
    <location>
        <begin position="263"/>
        <end position="281"/>
    </location>
</feature>
<dbReference type="GO" id="GO:0005886">
    <property type="term" value="C:plasma membrane"/>
    <property type="evidence" value="ECO:0007669"/>
    <property type="project" value="UniProtKB-SubCell"/>
</dbReference>
<feature type="transmembrane region" description="Helical" evidence="12">
    <location>
        <begin position="321"/>
        <end position="342"/>
    </location>
</feature>
<protein>
    <recommendedName>
        <fullName evidence="11">Multidrug transporter MdfA</fullName>
    </recommendedName>
</protein>
<keyword evidence="4" id="KW-1003">Cell membrane</keyword>
<evidence type="ECO:0000256" key="6">
    <source>
        <dbReference type="ARBA" id="ARBA00022692"/>
    </source>
</evidence>
<dbReference type="InterPro" id="IPR036259">
    <property type="entry name" value="MFS_trans_sf"/>
</dbReference>
<feature type="transmembrane region" description="Helical" evidence="12">
    <location>
        <begin position="293"/>
        <end position="315"/>
    </location>
</feature>
<keyword evidence="7 12" id="KW-1133">Transmembrane helix</keyword>
<feature type="transmembrane region" description="Helical" evidence="12">
    <location>
        <begin position="228"/>
        <end position="251"/>
    </location>
</feature>
<evidence type="ECO:0000256" key="3">
    <source>
        <dbReference type="ARBA" id="ARBA00022448"/>
    </source>
</evidence>
<evidence type="ECO:0000256" key="2">
    <source>
        <dbReference type="ARBA" id="ARBA00011245"/>
    </source>
</evidence>
<keyword evidence="3" id="KW-0813">Transport</keyword>
<feature type="transmembrane region" description="Helical" evidence="12">
    <location>
        <begin position="140"/>
        <end position="165"/>
    </location>
</feature>
<evidence type="ECO:0000256" key="12">
    <source>
        <dbReference type="SAM" id="Phobius"/>
    </source>
</evidence>
<organism evidence="15 17">
    <name type="scientific">Klebsiella michiganensis</name>
    <dbReference type="NCBI Taxonomy" id="1134687"/>
    <lineage>
        <taxon>Bacteria</taxon>
        <taxon>Pseudomonadati</taxon>
        <taxon>Pseudomonadota</taxon>
        <taxon>Gammaproteobacteria</taxon>
        <taxon>Enterobacterales</taxon>
        <taxon>Enterobacteriaceae</taxon>
        <taxon>Klebsiella/Raoultella group</taxon>
        <taxon>Klebsiella</taxon>
    </lineage>
</organism>
<feature type="domain" description="Major facilitator superfamily (MFS) profile" evidence="13">
    <location>
        <begin position="10"/>
        <end position="407"/>
    </location>
</feature>
<feature type="transmembrane region" description="Helical" evidence="12">
    <location>
        <begin position="51"/>
        <end position="70"/>
    </location>
</feature>
<feature type="transmembrane region" description="Helical" evidence="12">
    <location>
        <begin position="12"/>
        <end position="31"/>
    </location>
</feature>
<dbReference type="Pfam" id="PF07690">
    <property type="entry name" value="MFS_1"/>
    <property type="match status" value="1"/>
</dbReference>
<dbReference type="InterPro" id="IPR005829">
    <property type="entry name" value="Sugar_transporter_CS"/>
</dbReference>
<dbReference type="RefSeq" id="WP_004855912.1">
    <property type="nucleotide sequence ID" value="NZ_CABEJE010000003.1"/>
</dbReference>
<dbReference type="AlphaFoldDB" id="A0A2J4RJH3"/>
<dbReference type="InterPro" id="IPR011701">
    <property type="entry name" value="MFS"/>
</dbReference>
<keyword evidence="9" id="KW-0046">Antibiotic resistance</keyword>
<reference evidence="15 17" key="3">
    <citation type="submission" date="2018-01" db="EMBL/GenBank/DDBJ databases">
        <title>Genomic study of Klebsiella pneumoniae.</title>
        <authorList>
            <person name="Yang Y."/>
            <person name="Bicalho R."/>
        </authorList>
    </citation>
    <scope>NUCLEOTIDE SEQUENCE [LARGE SCALE GENOMIC DNA]</scope>
    <source>
        <strain evidence="15 17">A11</strain>
    </source>
</reference>
<dbReference type="SUPFAM" id="SSF103473">
    <property type="entry name" value="MFS general substrate transporter"/>
    <property type="match status" value="1"/>
</dbReference>
<gene>
    <name evidence="15" type="ORF">CWN50_04315</name>
    <name evidence="14" type="ORF">L373_00334</name>
</gene>
<feature type="transmembrane region" description="Helical" evidence="12">
    <location>
        <begin position="106"/>
        <end position="128"/>
    </location>
</feature>
<dbReference type="PROSITE" id="PS00216">
    <property type="entry name" value="SUGAR_TRANSPORT_1"/>
    <property type="match status" value="1"/>
</dbReference>
<dbReference type="PANTHER" id="PTHR23502:SF43">
    <property type="entry name" value="MULTIDRUG TRANSPORTER MDFA"/>
    <property type="match status" value="1"/>
</dbReference>
<feature type="transmembrane region" description="Helical" evidence="12">
    <location>
        <begin position="382"/>
        <end position="404"/>
    </location>
</feature>
<evidence type="ECO:0000256" key="11">
    <source>
        <dbReference type="ARBA" id="ARBA00040126"/>
    </source>
</evidence>
<dbReference type="InterPro" id="IPR020846">
    <property type="entry name" value="MFS_dom"/>
</dbReference>
<evidence type="ECO:0000256" key="1">
    <source>
        <dbReference type="ARBA" id="ARBA00004429"/>
    </source>
</evidence>
<dbReference type="PANTHER" id="PTHR23502">
    <property type="entry name" value="MAJOR FACILITATOR SUPERFAMILY"/>
    <property type="match status" value="1"/>
</dbReference>
<sequence length="419" mass="45764">MYNSLLPVSSRHALFFCLFLSTFELLTYVASDVVMPGMLTVIKDLNAQTYYVPWSLNAYLLGGVSFQWLIGPASDRFGRRPLLLIGCALFSVSCLATPWVDNIQVFTLLRFIQGIGLGFVVVVSYPALQEAFNESDAIRLIALFANIALLSPLFGPLVGSVVLSYLSWRTLFIAIALMAALAWFGLLRWMPETIGVVRQDGSKIECQPLEVKTLARAYGDLLTNPRCLFGSVALGLIGLPLMAWIALSPLLLVHHLKMSMLEYALWQLPIFGALIAGNIVLNFTAEKFKPEQLLYFSLFPVFIGITLALVMTLIWQNIITLIIGMAIYAFGLGICNATLYRLTLFSSEHGKGSVSAMIGMISVAIFSLGGALMAGLGAGNNLIAYITAATIPMLAALFIIVNIFTRQKRSKTKITASGH</sequence>
<dbReference type="EMBL" id="JCNZ01000002">
    <property type="protein sequence ID" value="EWF94193.1"/>
    <property type="molecule type" value="Genomic_DNA"/>
</dbReference>
<reference evidence="14 16" key="1">
    <citation type="submission" date="2014-01" db="EMBL/GenBank/DDBJ databases">
        <title>The Genome Sequence of Klebsiella oxytoca MGH 27.</title>
        <authorList>
            <consortium name="The Broad Institute Genomics Platform"/>
            <consortium name="The Broad Institute Genome Sequencing Center for Infectious Disease"/>
            <person name="Murphy C."/>
            <person name="Cosimi L."/>
            <person name="Cerqueira G."/>
            <person name="Feldgarden M."/>
            <person name="Earl A."/>
            <person name="Hung D."/>
            <person name="Onderdonk A.B."/>
            <person name="Ferraro M.J."/>
            <person name="Hooper D."/>
            <person name="Dekker J."/>
            <person name="O'Brien T."/>
            <person name="Huang S."/>
            <person name="Quan V."/>
            <person name="Ernst C."/>
            <person name="Delaney M."/>
            <person name="DuBois A."/>
            <person name="Kim D.S."/>
            <person name="Young S.K."/>
            <person name="Zeng Q."/>
            <person name="Gargeya S."/>
            <person name="Fitzgerald M."/>
            <person name="Abouelleil A."/>
            <person name="Alvarado L."/>
            <person name="Berlin A.M."/>
            <person name="Chapman S.B."/>
            <person name="Gainer-Dewar J."/>
            <person name="Goldberg J."/>
            <person name="Gnerre S."/>
            <person name="Griggs A."/>
            <person name="Gujja S."/>
            <person name="Hansen M."/>
            <person name="Howarth C."/>
            <person name="Imamovic A."/>
            <person name="Ireland A."/>
            <person name="Larimer J."/>
            <person name="McCowan C."/>
            <person name="Murphy C."/>
            <person name="Pearson M."/>
            <person name="Poon T.W."/>
            <person name="Priest M."/>
            <person name="Roberts A."/>
            <person name="Saif S."/>
            <person name="Shea T."/>
            <person name="Sykes S."/>
            <person name="Wortman J."/>
            <person name="Nusbaum C."/>
            <person name="Birren B."/>
        </authorList>
    </citation>
    <scope>NUCLEOTIDE SEQUENCE [LARGE SCALE GENOMIC DNA]</scope>
    <source>
        <strain evidence="14 16">MGH 27</strain>
    </source>
</reference>
<evidence type="ECO:0000256" key="5">
    <source>
        <dbReference type="ARBA" id="ARBA00022519"/>
    </source>
</evidence>
<evidence type="ECO:0000256" key="10">
    <source>
        <dbReference type="ARBA" id="ARBA00038406"/>
    </source>
</evidence>
<comment type="caution">
    <text evidence="15">The sequence shown here is derived from an EMBL/GenBank/DDBJ whole genome shotgun (WGS) entry which is preliminary data.</text>
</comment>
<accession>A0A2J4RJH3</accession>
<evidence type="ECO:0000313" key="14">
    <source>
        <dbReference type="EMBL" id="EWF94193.1"/>
    </source>
</evidence>
<feature type="transmembrane region" description="Helical" evidence="12">
    <location>
        <begin position="171"/>
        <end position="189"/>
    </location>
</feature>
<evidence type="ECO:0000256" key="9">
    <source>
        <dbReference type="ARBA" id="ARBA00023251"/>
    </source>
</evidence>
<comment type="subunit">
    <text evidence="2">Monomer.</text>
</comment>
<keyword evidence="8 12" id="KW-0472">Membrane</keyword>
<dbReference type="Gene3D" id="1.20.1720.10">
    <property type="entry name" value="Multidrug resistance protein D"/>
    <property type="match status" value="1"/>
</dbReference>